<accession>A0A6P8IZT1</accession>
<proteinExistence type="inferred from homology"/>
<evidence type="ECO:0000313" key="5">
    <source>
        <dbReference type="Proteomes" id="UP000515163"/>
    </source>
</evidence>
<dbReference type="PROSITE" id="PS51808">
    <property type="entry name" value="CHCH"/>
    <property type="match status" value="1"/>
</dbReference>
<dbReference type="GeneID" id="116306734"/>
<comment type="function">
    <text evidence="1">Involved in an early step of the mitochondrial complex IV assembly process.</text>
</comment>
<dbReference type="FunCoup" id="A0A6P8IZT1">
    <property type="interactions" value="721"/>
</dbReference>
<keyword evidence="5" id="KW-1185">Reference proteome</keyword>
<dbReference type="AlphaFoldDB" id="A0A6P8IZT1"/>
<protein>
    <recommendedName>
        <fullName evidence="3">Cytochrome c oxidase assembly factor 5</fullName>
    </recommendedName>
</protein>
<dbReference type="PANTHER" id="PTHR28627">
    <property type="entry name" value="CYTOCHROME C OXIDASE ASSEMBLY FACTOR 5"/>
    <property type="match status" value="1"/>
</dbReference>
<dbReference type="InParanoid" id="A0A6P8IZT1"/>
<dbReference type="Proteomes" id="UP000515163">
    <property type="component" value="Unplaced"/>
</dbReference>
<dbReference type="Pfam" id="PF10203">
    <property type="entry name" value="Pet191_N"/>
    <property type="match status" value="1"/>
</dbReference>
<keyword evidence="4" id="KW-1015">Disulfide bond</keyword>
<reference evidence="6" key="1">
    <citation type="submission" date="2025-08" db="UniProtKB">
        <authorList>
            <consortium name="RefSeq"/>
        </authorList>
    </citation>
    <scope>IDENTIFICATION</scope>
    <source>
        <tissue evidence="6">Tentacle</tissue>
    </source>
</reference>
<dbReference type="InterPro" id="IPR018793">
    <property type="entry name" value="Cyt_c_oxidase_assmbl_Pet191"/>
</dbReference>
<dbReference type="GO" id="GO:0005739">
    <property type="term" value="C:mitochondrion"/>
    <property type="evidence" value="ECO:0007669"/>
    <property type="project" value="TreeGrafter"/>
</dbReference>
<name>A0A6P8IZT1_ACTTE</name>
<evidence type="ECO:0000256" key="4">
    <source>
        <dbReference type="ARBA" id="ARBA00023157"/>
    </source>
</evidence>
<evidence type="ECO:0000256" key="1">
    <source>
        <dbReference type="ARBA" id="ARBA00003186"/>
    </source>
</evidence>
<evidence type="ECO:0000313" key="6">
    <source>
        <dbReference type="RefSeq" id="XP_031572687.1"/>
    </source>
</evidence>
<dbReference type="PANTHER" id="PTHR28627:SF1">
    <property type="entry name" value="CYTOCHROME C OXIDASE ASSEMBLY FACTOR 5"/>
    <property type="match status" value="1"/>
</dbReference>
<sequence length="84" mass="9870">MDSDQEEVHDHQRDGKACGGLRKELKECILKSDCVVKNKNNPNYCMRSEAEGVTDECRKIQYAFFECKRSMLDFRARFRGRKGY</sequence>
<dbReference type="GO" id="GO:0033617">
    <property type="term" value="P:mitochondrial respiratory chain complex IV assembly"/>
    <property type="evidence" value="ECO:0007669"/>
    <property type="project" value="TreeGrafter"/>
</dbReference>
<gene>
    <name evidence="6" type="primary">LOC116306734</name>
</gene>
<evidence type="ECO:0000256" key="3">
    <source>
        <dbReference type="ARBA" id="ARBA00021904"/>
    </source>
</evidence>
<dbReference type="OrthoDB" id="282149at2759"/>
<dbReference type="RefSeq" id="XP_031572687.1">
    <property type="nucleotide sequence ID" value="XM_031716827.1"/>
</dbReference>
<dbReference type="KEGG" id="aten:116306734"/>
<organism evidence="5 6">
    <name type="scientific">Actinia tenebrosa</name>
    <name type="common">Australian red waratah sea anemone</name>
    <dbReference type="NCBI Taxonomy" id="6105"/>
    <lineage>
        <taxon>Eukaryota</taxon>
        <taxon>Metazoa</taxon>
        <taxon>Cnidaria</taxon>
        <taxon>Anthozoa</taxon>
        <taxon>Hexacorallia</taxon>
        <taxon>Actiniaria</taxon>
        <taxon>Actiniidae</taxon>
        <taxon>Actinia</taxon>
    </lineage>
</organism>
<evidence type="ECO:0000256" key="2">
    <source>
        <dbReference type="ARBA" id="ARBA00007785"/>
    </source>
</evidence>
<comment type="similarity">
    <text evidence="2">Belongs to the PET191 family.</text>
</comment>